<dbReference type="Pfam" id="PF17932">
    <property type="entry name" value="TetR_C_24"/>
    <property type="match status" value="1"/>
</dbReference>
<proteinExistence type="predicted"/>
<evidence type="ECO:0000313" key="6">
    <source>
        <dbReference type="EMBL" id="KPL53293.1"/>
    </source>
</evidence>
<dbReference type="PRINTS" id="PR00455">
    <property type="entry name" value="HTHTETR"/>
</dbReference>
<sequence>MGKRPRAVEGENLWDEITALKRERILGEAVELFYRKGYLPTSVDAVAERLGATKPFVYYHFKSKVDLLVEICERGTREALAVIAAAVALDLGPQEKLERLVRDFTAVVLDHHKLVAIYFREQLNLPEEAAARIAAMRRDIDHHLRALLAEGREAGVFRFDNLAVASLIVAGMVSYAFAWYRESFSVPREEIADTMVAHVLRSLGAEPLARVGAAQR</sequence>
<dbReference type="Gene3D" id="1.10.357.10">
    <property type="entry name" value="Tetracycline Repressor, domain 2"/>
    <property type="match status" value="1"/>
</dbReference>
<dbReference type="InterPro" id="IPR009057">
    <property type="entry name" value="Homeodomain-like_sf"/>
</dbReference>
<name>A0A0P6VRR3_9HYPH</name>
<keyword evidence="7" id="KW-1185">Reference proteome</keyword>
<organism evidence="6 7">
    <name type="scientific">Prosthecodimorpha hirschii</name>
    <dbReference type="NCBI Taxonomy" id="665126"/>
    <lineage>
        <taxon>Bacteria</taxon>
        <taxon>Pseudomonadati</taxon>
        <taxon>Pseudomonadota</taxon>
        <taxon>Alphaproteobacteria</taxon>
        <taxon>Hyphomicrobiales</taxon>
        <taxon>Ancalomicrobiaceae</taxon>
        <taxon>Prosthecodimorpha</taxon>
    </lineage>
</organism>
<dbReference type="PANTHER" id="PTHR30055">
    <property type="entry name" value="HTH-TYPE TRANSCRIPTIONAL REGULATOR RUTR"/>
    <property type="match status" value="1"/>
</dbReference>
<dbReference type="SUPFAM" id="SSF48498">
    <property type="entry name" value="Tetracyclin repressor-like, C-terminal domain"/>
    <property type="match status" value="1"/>
</dbReference>
<dbReference type="STRING" id="665126.ABB55_14625"/>
<dbReference type="InterPro" id="IPR050109">
    <property type="entry name" value="HTH-type_TetR-like_transc_reg"/>
</dbReference>
<evidence type="ECO:0000259" key="5">
    <source>
        <dbReference type="PROSITE" id="PS50977"/>
    </source>
</evidence>
<feature type="domain" description="HTH tetR-type" evidence="5">
    <location>
        <begin position="19"/>
        <end position="79"/>
    </location>
</feature>
<gene>
    <name evidence="6" type="ORF">ABB55_14625</name>
</gene>
<accession>A0A0P6VRR3</accession>
<reference evidence="6 7" key="1">
    <citation type="submission" date="2015-09" db="EMBL/GenBank/DDBJ databases">
        <authorList>
            <person name="Jackson K.R."/>
            <person name="Lunt B.L."/>
            <person name="Fisher J.N.B."/>
            <person name="Gardner A.V."/>
            <person name="Bailey M.E."/>
            <person name="Deus L.M."/>
            <person name="Earl A.S."/>
            <person name="Gibby P.D."/>
            <person name="Hartmann K.A."/>
            <person name="Liu J.E."/>
            <person name="Manci A.M."/>
            <person name="Nielsen D.A."/>
            <person name="Solomon M.B."/>
            <person name="Breakwell D.P."/>
            <person name="Burnett S.H."/>
            <person name="Grose J.H."/>
        </authorList>
    </citation>
    <scope>NUCLEOTIDE SEQUENCE [LARGE SCALE GENOMIC DNA]</scope>
    <source>
        <strain evidence="6 7">16</strain>
    </source>
</reference>
<evidence type="ECO:0000256" key="2">
    <source>
        <dbReference type="ARBA" id="ARBA00023125"/>
    </source>
</evidence>
<dbReference type="InterPro" id="IPR023772">
    <property type="entry name" value="DNA-bd_HTH_TetR-type_CS"/>
</dbReference>
<dbReference type="AlphaFoldDB" id="A0A0P6VRR3"/>
<dbReference type="SUPFAM" id="SSF46689">
    <property type="entry name" value="Homeodomain-like"/>
    <property type="match status" value="1"/>
</dbReference>
<dbReference type="GO" id="GO:0003700">
    <property type="term" value="F:DNA-binding transcription factor activity"/>
    <property type="evidence" value="ECO:0007669"/>
    <property type="project" value="TreeGrafter"/>
</dbReference>
<reference evidence="6 7" key="2">
    <citation type="submission" date="2015-10" db="EMBL/GenBank/DDBJ databases">
        <title>Draft Genome Sequence of Prosthecomicrobium hirschii ATCC 27832.</title>
        <authorList>
            <person name="Daniel J."/>
            <person name="Givan S.A."/>
            <person name="Brun Y.V."/>
            <person name="Brown P.J."/>
        </authorList>
    </citation>
    <scope>NUCLEOTIDE SEQUENCE [LARGE SCALE GENOMIC DNA]</scope>
    <source>
        <strain evidence="6 7">16</strain>
    </source>
</reference>
<dbReference type="RefSeq" id="WP_054359458.1">
    <property type="nucleotide sequence ID" value="NZ_LJYW01000001.1"/>
</dbReference>
<dbReference type="InterPro" id="IPR041490">
    <property type="entry name" value="KstR2_TetR_C"/>
</dbReference>
<evidence type="ECO:0000313" key="7">
    <source>
        <dbReference type="Proteomes" id="UP000048984"/>
    </source>
</evidence>
<dbReference type="Gene3D" id="1.10.10.60">
    <property type="entry name" value="Homeodomain-like"/>
    <property type="match status" value="1"/>
</dbReference>
<evidence type="ECO:0000256" key="3">
    <source>
        <dbReference type="ARBA" id="ARBA00023163"/>
    </source>
</evidence>
<protein>
    <recommendedName>
        <fullName evidence="5">HTH tetR-type domain-containing protein</fullName>
    </recommendedName>
</protein>
<evidence type="ECO:0000256" key="4">
    <source>
        <dbReference type="PROSITE-ProRule" id="PRU00335"/>
    </source>
</evidence>
<keyword evidence="2 4" id="KW-0238">DNA-binding</keyword>
<dbReference type="EMBL" id="LJYW01000001">
    <property type="protein sequence ID" value="KPL53293.1"/>
    <property type="molecule type" value="Genomic_DNA"/>
</dbReference>
<keyword evidence="3" id="KW-0804">Transcription</keyword>
<keyword evidence="1" id="KW-0805">Transcription regulation</keyword>
<dbReference type="Pfam" id="PF00440">
    <property type="entry name" value="TetR_N"/>
    <property type="match status" value="1"/>
</dbReference>
<dbReference type="PROSITE" id="PS01081">
    <property type="entry name" value="HTH_TETR_1"/>
    <property type="match status" value="1"/>
</dbReference>
<dbReference type="InterPro" id="IPR001647">
    <property type="entry name" value="HTH_TetR"/>
</dbReference>
<dbReference type="Proteomes" id="UP000048984">
    <property type="component" value="Unassembled WGS sequence"/>
</dbReference>
<dbReference type="PROSITE" id="PS50977">
    <property type="entry name" value="HTH_TETR_2"/>
    <property type="match status" value="1"/>
</dbReference>
<evidence type="ECO:0000256" key="1">
    <source>
        <dbReference type="ARBA" id="ARBA00023015"/>
    </source>
</evidence>
<dbReference type="GO" id="GO:0000976">
    <property type="term" value="F:transcription cis-regulatory region binding"/>
    <property type="evidence" value="ECO:0007669"/>
    <property type="project" value="TreeGrafter"/>
</dbReference>
<dbReference type="PANTHER" id="PTHR30055:SF234">
    <property type="entry name" value="HTH-TYPE TRANSCRIPTIONAL REGULATOR BETI"/>
    <property type="match status" value="1"/>
</dbReference>
<feature type="DNA-binding region" description="H-T-H motif" evidence="4">
    <location>
        <begin position="42"/>
        <end position="61"/>
    </location>
</feature>
<dbReference type="InterPro" id="IPR036271">
    <property type="entry name" value="Tet_transcr_reg_TetR-rel_C_sf"/>
</dbReference>
<comment type="caution">
    <text evidence="6">The sequence shown here is derived from an EMBL/GenBank/DDBJ whole genome shotgun (WGS) entry which is preliminary data.</text>
</comment>